<dbReference type="STRING" id="530564.Psta_1364"/>
<dbReference type="eggNOG" id="COG4226">
    <property type="taxonomic scope" value="Bacteria"/>
</dbReference>
<dbReference type="KEGG" id="psl:Psta_1364"/>
<evidence type="ECO:0000313" key="2">
    <source>
        <dbReference type="Proteomes" id="UP000001887"/>
    </source>
</evidence>
<dbReference type="HOGENOM" id="CLU_134927_2_0_0"/>
<evidence type="ECO:0000313" key="1">
    <source>
        <dbReference type="EMBL" id="ADB16041.1"/>
    </source>
</evidence>
<dbReference type="SUPFAM" id="SSF143100">
    <property type="entry name" value="TTHA1013/TTHA0281-like"/>
    <property type="match status" value="1"/>
</dbReference>
<organism evidence="1 2">
    <name type="scientific">Pirellula staleyi (strain ATCC 27377 / DSM 6068 / ICPB 4128)</name>
    <name type="common">Pirella staleyi</name>
    <dbReference type="NCBI Taxonomy" id="530564"/>
    <lineage>
        <taxon>Bacteria</taxon>
        <taxon>Pseudomonadati</taxon>
        <taxon>Planctomycetota</taxon>
        <taxon>Planctomycetia</taxon>
        <taxon>Pirellulales</taxon>
        <taxon>Pirellulaceae</taxon>
        <taxon>Pirellula</taxon>
    </lineage>
</organism>
<dbReference type="AlphaFoldDB" id="D2QWT7"/>
<evidence type="ECO:0008006" key="3">
    <source>
        <dbReference type="Google" id="ProtNLM"/>
    </source>
</evidence>
<keyword evidence="2" id="KW-1185">Reference proteome</keyword>
<reference evidence="1 2" key="1">
    <citation type="journal article" date="2009" name="Stand. Genomic Sci.">
        <title>Complete genome sequence of Pirellula staleyi type strain (ATCC 27377).</title>
        <authorList>
            <person name="Clum A."/>
            <person name="Tindall B.J."/>
            <person name="Sikorski J."/>
            <person name="Ivanova N."/>
            <person name="Mavrommatis K."/>
            <person name="Lucas S."/>
            <person name="Glavina del Rio T."/>
            <person name="Nolan M."/>
            <person name="Chen F."/>
            <person name="Tice H."/>
            <person name="Pitluck S."/>
            <person name="Cheng J.F."/>
            <person name="Chertkov O."/>
            <person name="Brettin T."/>
            <person name="Han C."/>
            <person name="Detter J.C."/>
            <person name="Kuske C."/>
            <person name="Bruce D."/>
            <person name="Goodwin L."/>
            <person name="Ovchinikova G."/>
            <person name="Pati A."/>
            <person name="Mikhailova N."/>
            <person name="Chen A."/>
            <person name="Palaniappan K."/>
            <person name="Land M."/>
            <person name="Hauser L."/>
            <person name="Chang Y.J."/>
            <person name="Jeffries C.D."/>
            <person name="Chain P."/>
            <person name="Rohde M."/>
            <person name="Goker M."/>
            <person name="Bristow J."/>
            <person name="Eisen J.A."/>
            <person name="Markowitz V."/>
            <person name="Hugenholtz P."/>
            <person name="Kyrpides N.C."/>
            <person name="Klenk H.P."/>
            <person name="Lapidus A."/>
        </authorList>
    </citation>
    <scope>NUCLEOTIDE SEQUENCE [LARGE SCALE GENOMIC DNA]</scope>
    <source>
        <strain evidence="2">ATCC 27377 / DSM 6068 / ICPB 4128</strain>
    </source>
</reference>
<accession>D2QWT7</accession>
<dbReference type="InterPro" id="IPR035069">
    <property type="entry name" value="TTHA1013/TTHA0281-like"/>
</dbReference>
<dbReference type="EMBL" id="CP001848">
    <property type="protein sequence ID" value="ADB16041.1"/>
    <property type="molecule type" value="Genomic_DNA"/>
</dbReference>
<sequence length="71" mass="7965">MLRYKGYSASFTYDAEAGLYRGELLGTKTLITFEAAELHQVPTAFRAAMDQWLSDCSAHCHPHDPTVRDDS</sequence>
<gene>
    <name evidence="1" type="ordered locus">Psta_1364</name>
</gene>
<proteinExistence type="predicted"/>
<protein>
    <recommendedName>
        <fullName evidence="3">HicB family protein</fullName>
    </recommendedName>
</protein>
<name>D2QWT7_PIRSD</name>
<dbReference type="Proteomes" id="UP000001887">
    <property type="component" value="Chromosome"/>
</dbReference>